<sequence length="701" mass="78506">MDGAEPGRRESISAPTPGASLQQNARLVARSWNFRAKQRHKYSTTNLDRPLTEGDTPYNYDSTFTQNSPKSGLPTASNGRRLSRPRRSDVAVFPMTDIDQTYDQLFQREVVQIPPRLELASQAENLNKLIQRADAASTYSFSRSLQLTDDASQPVVRQVRRHTSLAKLLSNEPLPPADAVVDEAVEPQLEVDTQNQTHKLAKFRCLMNRDVTFVHALPHGSNHLLNSLVTEASNSFSNGRYSECMLQLKKCCILNTDAANRPTLFFNQAVVLAHAGDFARAMADLNEAIKLDPEVFRYYKLRSVLWRVQERYIEASKDSKRAVSIEHNQAGHKHAHQVTRKALKAIAIVNTTTTHHVKTSKGVFEDAYETPPSSRSLAQVDILIDQSSRIPSLAKLQHDILHALWRNLLFVAWPAETTVHVCKSTVSMYIVLEGTVTVQTDLHGAKQIQQALVPGSIFSEATISTNLWPHTTLEAMTACRVLTLEHTVYKHTMKKVMMEGAFARALFFTTTGIFAEWTDEQRNTLGVLSENLYYNAGDVVVTEGAPALHLYFVQSGLCGAVRLLGAHQPTHIQVATLSTGDIFGEAAVLDPINGSFQFTIVANTICKIIRIEKNYLNKKNGFELLRLGTITKRILTKIQQFSVRCPQDKLLVQMIRDNCSWKLERKKVLNAFAKDMSKACGKLPRVRSEPQLPKGHKLQFS</sequence>
<dbReference type="GeneID" id="20802358"/>
<feature type="domain" description="Cyclic nucleotide-binding" evidence="3">
    <location>
        <begin position="427"/>
        <end position="493"/>
    </location>
</feature>
<feature type="compositionally biased region" description="Basic and acidic residues" evidence="2">
    <location>
        <begin position="1"/>
        <end position="11"/>
    </location>
</feature>
<evidence type="ECO:0000313" key="4">
    <source>
        <dbReference type="EMBL" id="ETV88910.1"/>
    </source>
</evidence>
<dbReference type="STRING" id="112090.W4HA52"/>
<dbReference type="InterPro" id="IPR018490">
    <property type="entry name" value="cNMP-bd_dom_sf"/>
</dbReference>
<feature type="domain" description="Cyclic nucleotide-binding" evidence="3">
    <location>
        <begin position="513"/>
        <end position="618"/>
    </location>
</feature>
<dbReference type="SMART" id="SM00028">
    <property type="entry name" value="TPR"/>
    <property type="match status" value="2"/>
</dbReference>
<dbReference type="Gene3D" id="1.25.40.10">
    <property type="entry name" value="Tetratricopeptide repeat domain"/>
    <property type="match status" value="1"/>
</dbReference>
<gene>
    <name evidence="4" type="ORF">H257_00362</name>
</gene>
<dbReference type="SUPFAM" id="SSF48452">
    <property type="entry name" value="TPR-like"/>
    <property type="match status" value="1"/>
</dbReference>
<dbReference type="PANTHER" id="PTHR23011:SF28">
    <property type="entry name" value="CYCLIC NUCLEOTIDE-BINDING DOMAIN CONTAINING PROTEIN"/>
    <property type="match status" value="1"/>
</dbReference>
<evidence type="ECO:0000256" key="2">
    <source>
        <dbReference type="SAM" id="MobiDB-lite"/>
    </source>
</evidence>
<evidence type="ECO:0000259" key="3">
    <source>
        <dbReference type="PROSITE" id="PS50042"/>
    </source>
</evidence>
<dbReference type="InterPro" id="IPR014710">
    <property type="entry name" value="RmlC-like_jellyroll"/>
</dbReference>
<dbReference type="CDD" id="cd00038">
    <property type="entry name" value="CAP_ED"/>
    <property type="match status" value="2"/>
</dbReference>
<feature type="region of interest" description="Disordered" evidence="2">
    <location>
        <begin position="1"/>
        <end position="22"/>
    </location>
</feature>
<evidence type="ECO:0000256" key="1">
    <source>
        <dbReference type="PROSITE-ProRule" id="PRU00339"/>
    </source>
</evidence>
<organism evidence="4">
    <name type="scientific">Aphanomyces astaci</name>
    <name type="common">Crayfish plague agent</name>
    <dbReference type="NCBI Taxonomy" id="112090"/>
    <lineage>
        <taxon>Eukaryota</taxon>
        <taxon>Sar</taxon>
        <taxon>Stramenopiles</taxon>
        <taxon>Oomycota</taxon>
        <taxon>Saprolegniomycetes</taxon>
        <taxon>Saprolegniales</taxon>
        <taxon>Verrucalvaceae</taxon>
        <taxon>Aphanomyces</taxon>
    </lineage>
</organism>
<dbReference type="SUPFAM" id="SSF51206">
    <property type="entry name" value="cAMP-binding domain-like"/>
    <property type="match status" value="2"/>
</dbReference>
<dbReference type="InterPro" id="IPR011990">
    <property type="entry name" value="TPR-like_helical_dom_sf"/>
</dbReference>
<dbReference type="PANTHER" id="PTHR23011">
    <property type="entry name" value="CYCLIC NUCLEOTIDE-BINDING DOMAIN CONTAINING PROTEIN"/>
    <property type="match status" value="1"/>
</dbReference>
<feature type="repeat" description="TPR" evidence="1">
    <location>
        <begin position="262"/>
        <end position="295"/>
    </location>
</feature>
<dbReference type="PROSITE" id="PS50005">
    <property type="entry name" value="TPR"/>
    <property type="match status" value="1"/>
</dbReference>
<dbReference type="EMBL" id="KI913114">
    <property type="protein sequence ID" value="ETV88910.1"/>
    <property type="molecule type" value="Genomic_DNA"/>
</dbReference>
<dbReference type="InterPro" id="IPR000595">
    <property type="entry name" value="cNMP-bd_dom"/>
</dbReference>
<name>W4HA52_APHAT</name>
<feature type="region of interest" description="Disordered" evidence="2">
    <location>
        <begin position="39"/>
        <end position="88"/>
    </location>
</feature>
<keyword evidence="1" id="KW-0802">TPR repeat</keyword>
<protein>
    <recommendedName>
        <fullName evidence="3">Cyclic nucleotide-binding domain-containing protein</fullName>
    </recommendedName>
</protein>
<accession>W4HA52</accession>
<dbReference type="RefSeq" id="XP_009821310.1">
    <property type="nucleotide sequence ID" value="XM_009823008.1"/>
</dbReference>
<dbReference type="Pfam" id="PF00027">
    <property type="entry name" value="cNMP_binding"/>
    <property type="match status" value="2"/>
</dbReference>
<dbReference type="Gene3D" id="2.60.120.10">
    <property type="entry name" value="Jelly Rolls"/>
    <property type="match status" value="2"/>
</dbReference>
<dbReference type="VEuPathDB" id="FungiDB:H257_00362"/>
<proteinExistence type="predicted"/>
<dbReference type="AlphaFoldDB" id="W4HA52"/>
<feature type="compositionally biased region" description="Polar residues" evidence="2">
    <location>
        <begin position="59"/>
        <end position="80"/>
    </location>
</feature>
<dbReference type="OrthoDB" id="166212at2759"/>
<dbReference type="PROSITE" id="PS50042">
    <property type="entry name" value="CNMP_BINDING_3"/>
    <property type="match status" value="2"/>
</dbReference>
<dbReference type="SMART" id="SM00100">
    <property type="entry name" value="cNMP"/>
    <property type="match status" value="1"/>
</dbReference>
<dbReference type="InterPro" id="IPR019734">
    <property type="entry name" value="TPR_rpt"/>
</dbReference>
<reference evidence="4" key="1">
    <citation type="submission" date="2013-12" db="EMBL/GenBank/DDBJ databases">
        <title>The Genome Sequence of Aphanomyces astaci APO3.</title>
        <authorList>
            <consortium name="The Broad Institute Genomics Platform"/>
            <person name="Russ C."/>
            <person name="Tyler B."/>
            <person name="van West P."/>
            <person name="Dieguez-Uribeondo J."/>
            <person name="Young S.K."/>
            <person name="Zeng Q."/>
            <person name="Gargeya S."/>
            <person name="Fitzgerald M."/>
            <person name="Abouelleil A."/>
            <person name="Alvarado L."/>
            <person name="Chapman S.B."/>
            <person name="Gainer-Dewar J."/>
            <person name="Goldberg J."/>
            <person name="Griggs A."/>
            <person name="Gujja S."/>
            <person name="Hansen M."/>
            <person name="Howarth C."/>
            <person name="Imamovic A."/>
            <person name="Ireland A."/>
            <person name="Larimer J."/>
            <person name="McCowan C."/>
            <person name="Murphy C."/>
            <person name="Pearson M."/>
            <person name="Poon T.W."/>
            <person name="Priest M."/>
            <person name="Roberts A."/>
            <person name="Saif S."/>
            <person name="Shea T."/>
            <person name="Sykes S."/>
            <person name="Wortman J."/>
            <person name="Nusbaum C."/>
            <person name="Birren B."/>
        </authorList>
    </citation>
    <scope>NUCLEOTIDE SEQUENCE [LARGE SCALE GENOMIC DNA]</scope>
    <source>
        <strain evidence="4">APO3</strain>
    </source>
</reference>